<dbReference type="InterPro" id="IPR044298">
    <property type="entry name" value="MIG/MutY"/>
</dbReference>
<dbReference type="Gene3D" id="1.10.340.30">
    <property type="entry name" value="Hypothetical protein, domain 2"/>
    <property type="match status" value="1"/>
</dbReference>
<dbReference type="SMART" id="SM00478">
    <property type="entry name" value="ENDO3c"/>
    <property type="match status" value="1"/>
</dbReference>
<keyword evidence="11" id="KW-0411">Iron-sulfur</keyword>
<dbReference type="InterPro" id="IPR003265">
    <property type="entry name" value="HhH-GPD_domain"/>
</dbReference>
<dbReference type="PANTHER" id="PTHR42944">
    <property type="entry name" value="ADENINE DNA GLYCOSYLASE"/>
    <property type="match status" value="1"/>
</dbReference>
<dbReference type="CDD" id="cd00056">
    <property type="entry name" value="ENDO3c"/>
    <property type="match status" value="1"/>
</dbReference>
<dbReference type="Gene3D" id="3.90.79.10">
    <property type="entry name" value="Nucleoside Triphosphate Pyrophosphohydrolase"/>
    <property type="match status" value="1"/>
</dbReference>
<evidence type="ECO:0000259" key="15">
    <source>
        <dbReference type="SMART" id="SM00478"/>
    </source>
</evidence>
<dbReference type="GO" id="GO:0051539">
    <property type="term" value="F:4 iron, 4 sulfur cluster binding"/>
    <property type="evidence" value="ECO:0007669"/>
    <property type="project" value="UniProtKB-UniRule"/>
</dbReference>
<keyword evidence="10 14" id="KW-0408">Iron</keyword>
<evidence type="ECO:0000256" key="7">
    <source>
        <dbReference type="ARBA" id="ARBA00022723"/>
    </source>
</evidence>
<dbReference type="AlphaFoldDB" id="A0A2A4Z8N3"/>
<dbReference type="PROSITE" id="PS00764">
    <property type="entry name" value="ENDONUCLEASE_III_1"/>
    <property type="match status" value="1"/>
</dbReference>
<protein>
    <recommendedName>
        <fullName evidence="5 14">Adenine DNA glycosylase</fullName>
        <ecNumber evidence="4 14">3.2.2.31</ecNumber>
    </recommendedName>
</protein>
<comment type="similarity">
    <text evidence="3 14">Belongs to the Nth/MutY family.</text>
</comment>
<dbReference type="InterPro" id="IPR011257">
    <property type="entry name" value="DNA_glycosylase"/>
</dbReference>
<keyword evidence="6" id="KW-0004">4Fe-4S</keyword>
<dbReference type="EMBL" id="NVUS01000002">
    <property type="protein sequence ID" value="PCJ03479.1"/>
    <property type="molecule type" value="Genomic_DNA"/>
</dbReference>
<evidence type="ECO:0000256" key="8">
    <source>
        <dbReference type="ARBA" id="ARBA00022763"/>
    </source>
</evidence>
<dbReference type="PANTHER" id="PTHR42944:SF1">
    <property type="entry name" value="ADENINE DNA GLYCOSYLASE"/>
    <property type="match status" value="1"/>
</dbReference>
<evidence type="ECO:0000256" key="12">
    <source>
        <dbReference type="ARBA" id="ARBA00023204"/>
    </source>
</evidence>
<dbReference type="InterPro" id="IPR004035">
    <property type="entry name" value="Endouclease-III_FeS-bd_BS"/>
</dbReference>
<comment type="cofactor">
    <cofactor evidence="14">
        <name>[4Fe-4S] cluster</name>
        <dbReference type="ChEBI" id="CHEBI:49883"/>
    </cofactor>
    <text evidence="14">Binds 1 [4Fe-4S] cluster.</text>
</comment>
<evidence type="ECO:0000256" key="1">
    <source>
        <dbReference type="ARBA" id="ARBA00000843"/>
    </source>
</evidence>
<evidence type="ECO:0000256" key="5">
    <source>
        <dbReference type="ARBA" id="ARBA00022023"/>
    </source>
</evidence>
<organism evidence="16">
    <name type="scientific">OCS116 cluster bacterium</name>
    <dbReference type="NCBI Taxonomy" id="2030921"/>
    <lineage>
        <taxon>Bacteria</taxon>
        <taxon>Pseudomonadati</taxon>
        <taxon>Pseudomonadota</taxon>
        <taxon>Alphaproteobacteria</taxon>
        <taxon>OCS116 cluster</taxon>
    </lineage>
</organism>
<evidence type="ECO:0000256" key="2">
    <source>
        <dbReference type="ARBA" id="ARBA00002933"/>
    </source>
</evidence>
<evidence type="ECO:0000256" key="11">
    <source>
        <dbReference type="ARBA" id="ARBA00023014"/>
    </source>
</evidence>
<reference evidence="16" key="2">
    <citation type="journal article" date="2018" name="ISME J.">
        <title>A dynamic microbial community with high functional redundancy inhabits the cold, oxic subseafloor aquifer.</title>
        <authorList>
            <person name="Tully B.J."/>
            <person name="Wheat C.G."/>
            <person name="Glazer B.T."/>
            <person name="Huber J.A."/>
        </authorList>
    </citation>
    <scope>NUCLEOTIDE SEQUENCE</scope>
    <source>
        <strain evidence="16">NORP83</strain>
    </source>
</reference>
<dbReference type="GO" id="GO:0032357">
    <property type="term" value="F:oxidized purine DNA binding"/>
    <property type="evidence" value="ECO:0007669"/>
    <property type="project" value="TreeGrafter"/>
</dbReference>
<dbReference type="FunFam" id="1.10.340.30:FF:000002">
    <property type="entry name" value="Adenine DNA glycosylase"/>
    <property type="match status" value="1"/>
</dbReference>
<keyword evidence="7" id="KW-0479">Metal-binding</keyword>
<comment type="caution">
    <text evidence="16">The sequence shown here is derived from an EMBL/GenBank/DDBJ whole genome shotgun (WGS) entry which is preliminary data.</text>
</comment>
<dbReference type="Pfam" id="PF00730">
    <property type="entry name" value="HhH-GPD"/>
    <property type="match status" value="1"/>
</dbReference>
<comment type="function">
    <text evidence="2">Adenine glycosylase active on G-A mispairs. MutY also corrects error-prone DNA synthesis past GO lesions which are due to the oxidatively damaged form of guanine: 7,8-dihydro-8-oxoguanine (8-oxo-dGTP).</text>
</comment>
<evidence type="ECO:0000256" key="13">
    <source>
        <dbReference type="ARBA" id="ARBA00023295"/>
    </source>
</evidence>
<gene>
    <name evidence="16" type="primary">mutY</name>
    <name evidence="16" type="ORF">COB13_02325</name>
</gene>
<evidence type="ECO:0000313" key="16">
    <source>
        <dbReference type="EMBL" id="PCJ03479.1"/>
    </source>
</evidence>
<dbReference type="Gene3D" id="1.10.1670.10">
    <property type="entry name" value="Helix-hairpin-Helix base-excision DNA repair enzymes (C-terminal)"/>
    <property type="match status" value="1"/>
</dbReference>
<evidence type="ECO:0000256" key="14">
    <source>
        <dbReference type="RuleBase" id="RU365096"/>
    </source>
</evidence>
<dbReference type="InterPro" id="IPR005760">
    <property type="entry name" value="A/G_AdeGlyc_MutY"/>
</dbReference>
<proteinExistence type="inferred from homology"/>
<dbReference type="NCBIfam" id="TIGR01084">
    <property type="entry name" value="mutY"/>
    <property type="match status" value="1"/>
</dbReference>
<dbReference type="InterPro" id="IPR000445">
    <property type="entry name" value="HhH_motif"/>
</dbReference>
<dbReference type="SUPFAM" id="SSF55811">
    <property type="entry name" value="Nudix"/>
    <property type="match status" value="1"/>
</dbReference>
<name>A0A2A4Z8N3_9PROT</name>
<dbReference type="InterPro" id="IPR029119">
    <property type="entry name" value="MutY_C"/>
</dbReference>
<evidence type="ECO:0000256" key="4">
    <source>
        <dbReference type="ARBA" id="ARBA00012045"/>
    </source>
</evidence>
<dbReference type="InterPro" id="IPR023170">
    <property type="entry name" value="HhH_base_excis_C"/>
</dbReference>
<evidence type="ECO:0000256" key="6">
    <source>
        <dbReference type="ARBA" id="ARBA00022485"/>
    </source>
</evidence>
<comment type="catalytic activity">
    <reaction evidence="1 14">
        <text>Hydrolyzes free adenine bases from 7,8-dihydro-8-oxoguanine:adenine mismatched double-stranded DNA, leaving an apurinic site.</text>
        <dbReference type="EC" id="3.2.2.31"/>
    </reaction>
</comment>
<dbReference type="Pfam" id="PF14815">
    <property type="entry name" value="NUDIX_4"/>
    <property type="match status" value="1"/>
</dbReference>
<dbReference type="InterPro" id="IPR004036">
    <property type="entry name" value="Endonuclease-III-like_CS2"/>
</dbReference>
<dbReference type="GO" id="GO:0000701">
    <property type="term" value="F:purine-specific mismatch base pair DNA N-glycosylase activity"/>
    <property type="evidence" value="ECO:0007669"/>
    <property type="project" value="UniProtKB-EC"/>
</dbReference>
<dbReference type="GO" id="GO:0034039">
    <property type="term" value="F:8-oxo-7,8-dihydroguanine DNA N-glycosylase activity"/>
    <property type="evidence" value="ECO:0007669"/>
    <property type="project" value="TreeGrafter"/>
</dbReference>
<keyword evidence="12" id="KW-0234">DNA repair</keyword>
<evidence type="ECO:0000256" key="10">
    <source>
        <dbReference type="ARBA" id="ARBA00023004"/>
    </source>
</evidence>
<evidence type="ECO:0000256" key="9">
    <source>
        <dbReference type="ARBA" id="ARBA00022801"/>
    </source>
</evidence>
<dbReference type="InterPro" id="IPR015797">
    <property type="entry name" value="NUDIX_hydrolase-like_dom_sf"/>
</dbReference>
<dbReference type="GO" id="GO:0046872">
    <property type="term" value="F:metal ion binding"/>
    <property type="evidence" value="ECO:0007669"/>
    <property type="project" value="UniProtKB-UniRule"/>
</dbReference>
<dbReference type="GO" id="GO:0035485">
    <property type="term" value="F:adenine/guanine mispair binding"/>
    <property type="evidence" value="ECO:0007669"/>
    <property type="project" value="TreeGrafter"/>
</dbReference>
<keyword evidence="8 14" id="KW-0227">DNA damage</keyword>
<accession>A0A2A4Z8N3</accession>
<dbReference type="SUPFAM" id="SSF48150">
    <property type="entry name" value="DNA-glycosylase"/>
    <property type="match status" value="1"/>
</dbReference>
<dbReference type="GO" id="GO:0006298">
    <property type="term" value="P:mismatch repair"/>
    <property type="evidence" value="ECO:0007669"/>
    <property type="project" value="TreeGrafter"/>
</dbReference>
<evidence type="ECO:0000256" key="3">
    <source>
        <dbReference type="ARBA" id="ARBA00008343"/>
    </source>
</evidence>
<feature type="domain" description="HhH-GPD" evidence="15">
    <location>
        <begin position="46"/>
        <end position="195"/>
    </location>
</feature>
<keyword evidence="13 14" id="KW-0326">Glycosidase</keyword>
<dbReference type="PROSITE" id="PS01155">
    <property type="entry name" value="ENDONUCLEASE_III_2"/>
    <property type="match status" value="1"/>
</dbReference>
<dbReference type="EC" id="3.2.2.31" evidence="4 14"/>
<reference key="1">
    <citation type="submission" date="2017-08" db="EMBL/GenBank/DDBJ databases">
        <title>A dynamic microbial community with high functional redundancy inhabits the cold, oxic subseafloor aquifer.</title>
        <authorList>
            <person name="Tully B.J."/>
            <person name="Wheat C.G."/>
            <person name="Glazer B.T."/>
            <person name="Huber J.A."/>
        </authorList>
    </citation>
    <scope>NUCLEOTIDE SEQUENCE [LARGE SCALE GENOMIC DNA]</scope>
</reference>
<sequence length="352" mass="40097">MDLNFSKNLLAWYDKNGRELPWRIKNYGGMQNLTPDPYSVWLSEIMLQQTVVATVKDYYAKFTKKWPTVKDLATAEQDEVLTAWAGLGYYARARNLHKCAQYICDEFNGQFPTTEAELLTLPGVGPYTAAAIASIAFDQKANVVDGNVERIFSRVEKLEAELPAAKPKIYEIAQKYLPKKRFGDYAQALMDLGATVCRPKNPLCETCPVSRFCALSGDENVQNYPKKTPKKPKKQLKAHIFWVENAKNNQVLLQKRAEKGLLGNMMEFPSTEWLNQDLDVLEVQNLGEVTHIFTHIKLVLSVWKIDQGQLQYMVEAGLAINLLESRKWIDIGKLDEYALPSLMQKIRKLAEN</sequence>
<dbReference type="CDD" id="cd03431">
    <property type="entry name" value="NUDIX_DNA_Glycosylase_C-MutY"/>
    <property type="match status" value="1"/>
</dbReference>
<dbReference type="GO" id="GO:0006284">
    <property type="term" value="P:base-excision repair"/>
    <property type="evidence" value="ECO:0007669"/>
    <property type="project" value="UniProtKB-UniRule"/>
</dbReference>
<dbReference type="Pfam" id="PF00633">
    <property type="entry name" value="HHH"/>
    <property type="match status" value="1"/>
</dbReference>
<keyword evidence="9" id="KW-0378">Hydrolase</keyword>